<evidence type="ECO:0000313" key="2">
    <source>
        <dbReference type="Proteomes" id="UP000478052"/>
    </source>
</evidence>
<gene>
    <name evidence="1" type="ORF">FWK35_00009643</name>
</gene>
<sequence length="68" mass="8314">MKKLSIILNELMGSFRWQKEKSNKLPVVFKKFRKNNKKVTEKQEFSCKTSYRQKRFFYGCNSKTNHYI</sequence>
<dbReference type="Proteomes" id="UP000478052">
    <property type="component" value="Unassembled WGS sequence"/>
</dbReference>
<reference evidence="1 2" key="1">
    <citation type="submission" date="2019-08" db="EMBL/GenBank/DDBJ databases">
        <title>Whole genome of Aphis craccivora.</title>
        <authorList>
            <person name="Voronova N.V."/>
            <person name="Shulinski R.S."/>
            <person name="Bandarenka Y.V."/>
            <person name="Zhorov D.G."/>
            <person name="Warner D."/>
        </authorList>
    </citation>
    <scope>NUCLEOTIDE SEQUENCE [LARGE SCALE GENOMIC DNA]</scope>
    <source>
        <strain evidence="1">180601</strain>
        <tissue evidence="1">Whole Body</tissue>
    </source>
</reference>
<dbReference type="EMBL" id="VUJU01000906">
    <property type="protein sequence ID" value="KAF0767728.1"/>
    <property type="molecule type" value="Genomic_DNA"/>
</dbReference>
<comment type="caution">
    <text evidence="1">The sequence shown here is derived from an EMBL/GenBank/DDBJ whole genome shotgun (WGS) entry which is preliminary data.</text>
</comment>
<accession>A0A6G0ZA90</accession>
<dbReference type="AlphaFoldDB" id="A0A6G0ZA90"/>
<organism evidence="1 2">
    <name type="scientific">Aphis craccivora</name>
    <name type="common">Cowpea aphid</name>
    <dbReference type="NCBI Taxonomy" id="307492"/>
    <lineage>
        <taxon>Eukaryota</taxon>
        <taxon>Metazoa</taxon>
        <taxon>Ecdysozoa</taxon>
        <taxon>Arthropoda</taxon>
        <taxon>Hexapoda</taxon>
        <taxon>Insecta</taxon>
        <taxon>Pterygota</taxon>
        <taxon>Neoptera</taxon>
        <taxon>Paraneoptera</taxon>
        <taxon>Hemiptera</taxon>
        <taxon>Sternorrhyncha</taxon>
        <taxon>Aphidomorpha</taxon>
        <taxon>Aphidoidea</taxon>
        <taxon>Aphididae</taxon>
        <taxon>Aphidini</taxon>
        <taxon>Aphis</taxon>
        <taxon>Aphis</taxon>
    </lineage>
</organism>
<evidence type="ECO:0000313" key="1">
    <source>
        <dbReference type="EMBL" id="KAF0767728.1"/>
    </source>
</evidence>
<proteinExistence type="predicted"/>
<keyword evidence="2" id="KW-1185">Reference proteome</keyword>
<name>A0A6G0ZA90_APHCR</name>
<protein>
    <submittedName>
        <fullName evidence="1">Uncharacterized protein</fullName>
    </submittedName>
</protein>